<proteinExistence type="predicted"/>
<accession>A0A5N1GIQ5</accession>
<evidence type="ECO:0000256" key="4">
    <source>
        <dbReference type="ARBA" id="ARBA00023136"/>
    </source>
</evidence>
<dbReference type="Pfam" id="PF04228">
    <property type="entry name" value="Zn_peptidase"/>
    <property type="match status" value="1"/>
</dbReference>
<keyword evidence="3 6" id="KW-1133">Transmembrane helix</keyword>
<dbReference type="GO" id="GO:0016020">
    <property type="term" value="C:membrane"/>
    <property type="evidence" value="ECO:0007669"/>
    <property type="project" value="UniProtKB-SubCell"/>
</dbReference>
<dbReference type="PANTHER" id="PTHR30168:SF0">
    <property type="entry name" value="INNER MEMBRANE PROTEIN"/>
    <property type="match status" value="1"/>
</dbReference>
<name>A0A5N1GIQ5_9LACT</name>
<feature type="transmembrane region" description="Helical" evidence="6">
    <location>
        <begin position="48"/>
        <end position="69"/>
    </location>
</feature>
<evidence type="ECO:0000256" key="6">
    <source>
        <dbReference type="SAM" id="Phobius"/>
    </source>
</evidence>
<keyword evidence="4 6" id="KW-0472">Membrane</keyword>
<sequence length="309" mass="33847">MKWDDLRRSKNVDDRRGQRMGRPSRSGGSGLGGLLGMLLLSRRGGGKWLLIIIILMMLFGGGSFLGGGLGGQEGASQEAQTSQQVETSQTKASSEEKDFLSAVLGSTEDFWSGLFEEQGQSYDPATLVLYTDQVQTGGCGFGSAQAGPFYCPGDQSVYIDLSFYRELKDRYQAPGDFAMAYVLAHEVGHHIQNELGIMDQYQRAVQSAGEKESKQLSVRLELQADYLAGVWAHYAENQGLLEAGDIQEALQAANAVGDDTLQEAAYGQVVPDSFTHGSAQQRQAWFERGYKYGDLDHGDTFNTYLDFEK</sequence>
<keyword evidence="2 6" id="KW-0812">Transmembrane</keyword>
<dbReference type="AlphaFoldDB" id="A0A5N1GIQ5"/>
<evidence type="ECO:0000256" key="5">
    <source>
        <dbReference type="SAM" id="MobiDB-lite"/>
    </source>
</evidence>
<feature type="region of interest" description="Disordered" evidence="5">
    <location>
        <begin position="1"/>
        <end position="27"/>
    </location>
</feature>
<feature type="compositionally biased region" description="Basic and acidic residues" evidence="5">
    <location>
        <begin position="1"/>
        <end position="17"/>
    </location>
</feature>
<dbReference type="EMBL" id="VYWO01000005">
    <property type="protein sequence ID" value="KAA9300284.1"/>
    <property type="molecule type" value="Genomic_DNA"/>
</dbReference>
<evidence type="ECO:0000256" key="2">
    <source>
        <dbReference type="ARBA" id="ARBA00022692"/>
    </source>
</evidence>
<organism evidence="7 8">
    <name type="scientific">Aerococcus sanguinicola</name>
    <dbReference type="NCBI Taxonomy" id="119206"/>
    <lineage>
        <taxon>Bacteria</taxon>
        <taxon>Bacillati</taxon>
        <taxon>Bacillota</taxon>
        <taxon>Bacilli</taxon>
        <taxon>Lactobacillales</taxon>
        <taxon>Aerococcaceae</taxon>
        <taxon>Aerococcus</taxon>
    </lineage>
</organism>
<dbReference type="RefSeq" id="WP_070430023.1">
    <property type="nucleotide sequence ID" value="NZ_VYWO01000005.1"/>
</dbReference>
<protein>
    <submittedName>
        <fullName evidence="7">Neutral zinc metallopeptidase</fullName>
    </submittedName>
</protein>
<dbReference type="Proteomes" id="UP000327148">
    <property type="component" value="Unassembled WGS sequence"/>
</dbReference>
<evidence type="ECO:0000256" key="3">
    <source>
        <dbReference type="ARBA" id="ARBA00022989"/>
    </source>
</evidence>
<evidence type="ECO:0000313" key="8">
    <source>
        <dbReference type="Proteomes" id="UP000327148"/>
    </source>
</evidence>
<feature type="region of interest" description="Disordered" evidence="5">
    <location>
        <begin position="70"/>
        <end position="94"/>
    </location>
</feature>
<evidence type="ECO:0000256" key="1">
    <source>
        <dbReference type="ARBA" id="ARBA00004167"/>
    </source>
</evidence>
<gene>
    <name evidence="7" type="ORF">F6I03_07565</name>
</gene>
<dbReference type="OrthoDB" id="9774900at2"/>
<comment type="subcellular location">
    <subcellularLocation>
        <location evidence="1">Membrane</location>
        <topology evidence="1">Single-pass membrane protein</topology>
    </subcellularLocation>
</comment>
<reference evidence="7 8" key="1">
    <citation type="submission" date="2019-09" db="EMBL/GenBank/DDBJ databases">
        <title>Draft genome sequence assemblies of isolates from the urinary tract.</title>
        <authorList>
            <person name="Mores C.R."/>
            <person name="Putonti C."/>
            <person name="Wolfe A.J."/>
        </authorList>
    </citation>
    <scope>NUCLEOTIDE SEQUENCE [LARGE SCALE GENOMIC DNA]</scope>
    <source>
        <strain evidence="7 8">UMB623</strain>
    </source>
</reference>
<dbReference type="InterPro" id="IPR007343">
    <property type="entry name" value="Uncharacterised_pept_Zn_put"/>
</dbReference>
<feature type="compositionally biased region" description="Polar residues" evidence="5">
    <location>
        <begin position="80"/>
        <end position="92"/>
    </location>
</feature>
<dbReference type="PANTHER" id="PTHR30168">
    <property type="entry name" value="PUTATIVE MEMBRANE PROTEIN YPFJ"/>
    <property type="match status" value="1"/>
</dbReference>
<comment type="caution">
    <text evidence="7">The sequence shown here is derived from an EMBL/GenBank/DDBJ whole genome shotgun (WGS) entry which is preliminary data.</text>
</comment>
<evidence type="ECO:0000313" key="7">
    <source>
        <dbReference type="EMBL" id="KAA9300284.1"/>
    </source>
</evidence>
<dbReference type="STRING" id="119206.AWM72_06485"/>